<accession>A0A1I7XTD0</accession>
<reference evidence="3" key="1">
    <citation type="submission" date="2016-11" db="UniProtKB">
        <authorList>
            <consortium name="WormBaseParasite"/>
        </authorList>
    </citation>
    <scope>IDENTIFICATION</scope>
</reference>
<feature type="domain" description="Piwi" evidence="1">
    <location>
        <begin position="21"/>
        <end position="91"/>
    </location>
</feature>
<dbReference type="InterPro" id="IPR012337">
    <property type="entry name" value="RNaseH-like_sf"/>
</dbReference>
<proteinExistence type="predicted"/>
<protein>
    <submittedName>
        <fullName evidence="3">Piwi domain-containing protein</fullName>
    </submittedName>
</protein>
<name>A0A1I7XTD0_HETBA</name>
<dbReference type="Proteomes" id="UP000095283">
    <property type="component" value="Unplaced"/>
</dbReference>
<dbReference type="WBParaSite" id="Hba_21004">
    <property type="protein sequence ID" value="Hba_21004"/>
    <property type="gene ID" value="Hba_21004"/>
</dbReference>
<dbReference type="SUPFAM" id="SSF53098">
    <property type="entry name" value="Ribonuclease H-like"/>
    <property type="match status" value="1"/>
</dbReference>
<dbReference type="Gene3D" id="3.30.420.10">
    <property type="entry name" value="Ribonuclease H-like superfamily/Ribonuclease H"/>
    <property type="match status" value="1"/>
</dbReference>
<sequence length="98" mass="10869">MLAEVIPADLATSRIANARAIDLNVPSGTCADKGIVNVKHKEFVMTSQQANIGTSRPTRYTVVVDSEPEIQLEEIEHLTHWLAHAHQACFIILRYTTT</sequence>
<dbReference type="InterPro" id="IPR003165">
    <property type="entry name" value="Piwi"/>
</dbReference>
<organism evidence="2 3">
    <name type="scientific">Heterorhabditis bacteriophora</name>
    <name type="common">Entomopathogenic nematode worm</name>
    <dbReference type="NCBI Taxonomy" id="37862"/>
    <lineage>
        <taxon>Eukaryota</taxon>
        <taxon>Metazoa</taxon>
        <taxon>Ecdysozoa</taxon>
        <taxon>Nematoda</taxon>
        <taxon>Chromadorea</taxon>
        <taxon>Rhabditida</taxon>
        <taxon>Rhabditina</taxon>
        <taxon>Rhabditomorpha</taxon>
        <taxon>Strongyloidea</taxon>
        <taxon>Heterorhabditidae</taxon>
        <taxon>Heterorhabditis</taxon>
    </lineage>
</organism>
<dbReference type="AlphaFoldDB" id="A0A1I7XTD0"/>
<evidence type="ECO:0000313" key="2">
    <source>
        <dbReference type="Proteomes" id="UP000095283"/>
    </source>
</evidence>
<evidence type="ECO:0000259" key="1">
    <source>
        <dbReference type="Pfam" id="PF02171"/>
    </source>
</evidence>
<dbReference type="Pfam" id="PF02171">
    <property type="entry name" value="Piwi"/>
    <property type="match status" value="1"/>
</dbReference>
<evidence type="ECO:0000313" key="3">
    <source>
        <dbReference type="WBParaSite" id="Hba_21004"/>
    </source>
</evidence>
<dbReference type="InterPro" id="IPR036397">
    <property type="entry name" value="RNaseH_sf"/>
</dbReference>
<dbReference type="PANTHER" id="PTHR22891">
    <property type="entry name" value="EUKARYOTIC TRANSLATION INITIATION FACTOR 2C"/>
    <property type="match status" value="1"/>
</dbReference>
<keyword evidence="2" id="KW-1185">Reference proteome</keyword>
<dbReference type="GO" id="GO:0003676">
    <property type="term" value="F:nucleic acid binding"/>
    <property type="evidence" value="ECO:0007669"/>
    <property type="project" value="InterPro"/>
</dbReference>